<dbReference type="InterPro" id="IPR036953">
    <property type="entry name" value="GreA/GreB_C_sf"/>
</dbReference>
<proteinExistence type="predicted"/>
<dbReference type="Gene3D" id="3.10.50.30">
    <property type="entry name" value="Transcription elongation factor, GreA/GreB, C-terminal domain"/>
    <property type="match status" value="1"/>
</dbReference>
<dbReference type="InterPro" id="IPR022691">
    <property type="entry name" value="Tscrpt_elong_fac_GreA/B_N"/>
</dbReference>
<dbReference type="InterPro" id="IPR001437">
    <property type="entry name" value="Tscrpt_elong_fac_GreA/B_C"/>
</dbReference>
<dbReference type="SUPFAM" id="SSF46557">
    <property type="entry name" value="GreA transcript cleavage protein, N-terminal domain"/>
    <property type="match status" value="1"/>
</dbReference>
<dbReference type="GO" id="GO:0070063">
    <property type="term" value="F:RNA polymerase binding"/>
    <property type="evidence" value="ECO:0007669"/>
    <property type="project" value="InterPro"/>
</dbReference>
<evidence type="ECO:0000313" key="6">
    <source>
        <dbReference type="EMBL" id="TDD48385.1"/>
    </source>
</evidence>
<keyword evidence="1" id="KW-0805">Transcription regulation</keyword>
<dbReference type="GO" id="GO:0032784">
    <property type="term" value="P:regulation of DNA-templated transcription elongation"/>
    <property type="evidence" value="ECO:0007669"/>
    <property type="project" value="InterPro"/>
</dbReference>
<dbReference type="GO" id="GO:0003677">
    <property type="term" value="F:DNA binding"/>
    <property type="evidence" value="ECO:0007669"/>
    <property type="project" value="InterPro"/>
</dbReference>
<feature type="region of interest" description="Disordered" evidence="3">
    <location>
        <begin position="132"/>
        <end position="152"/>
    </location>
</feature>
<dbReference type="OrthoDB" id="3823115at2"/>
<dbReference type="Pfam" id="PF01272">
    <property type="entry name" value="GreA_GreB"/>
    <property type="match status" value="1"/>
</dbReference>
<dbReference type="EMBL" id="SMKW01000030">
    <property type="protein sequence ID" value="TDD48385.1"/>
    <property type="molecule type" value="Genomic_DNA"/>
</dbReference>
<organism evidence="6 7">
    <name type="scientific">Saccharopolyspora elongata</name>
    <dbReference type="NCBI Taxonomy" id="2530387"/>
    <lineage>
        <taxon>Bacteria</taxon>
        <taxon>Bacillati</taxon>
        <taxon>Actinomycetota</taxon>
        <taxon>Actinomycetes</taxon>
        <taxon>Pseudonocardiales</taxon>
        <taxon>Pseudonocardiaceae</taxon>
        <taxon>Saccharopolyspora</taxon>
    </lineage>
</organism>
<evidence type="ECO:0000256" key="1">
    <source>
        <dbReference type="ARBA" id="ARBA00023015"/>
    </source>
</evidence>
<keyword evidence="6" id="KW-0808">Transferase</keyword>
<gene>
    <name evidence="6" type="ORF">E1288_22220</name>
</gene>
<keyword evidence="6" id="KW-0418">Kinase</keyword>
<dbReference type="InterPro" id="IPR023459">
    <property type="entry name" value="Tscrpt_elong_fac_GreA/B_fam"/>
</dbReference>
<accession>A0A4R4YSV5</accession>
<sequence length="152" mass="16067">MGGEESAVGRARLTEEIRTLRARRQQLVDELRQGDESGDRGDAAQELQGGDELVAIDDRIAELEEILAGGPSDVRGLAAGTEVTLRLPDGATQAYRVVAIPEEIPDGEEDTTFTSDSPLGLAVAGSRPGEMIGFPTPEGKTSVEVVSIRPPD</sequence>
<evidence type="ECO:0000313" key="7">
    <source>
        <dbReference type="Proteomes" id="UP000294947"/>
    </source>
</evidence>
<evidence type="ECO:0000256" key="2">
    <source>
        <dbReference type="ARBA" id="ARBA00023163"/>
    </source>
</evidence>
<dbReference type="NCBIfam" id="NF004548">
    <property type="entry name" value="PRK05892.1"/>
    <property type="match status" value="1"/>
</dbReference>
<reference evidence="6 7" key="1">
    <citation type="submission" date="2019-03" db="EMBL/GenBank/DDBJ databases">
        <title>Draft genome sequences of novel Actinobacteria.</title>
        <authorList>
            <person name="Sahin N."/>
            <person name="Ay H."/>
            <person name="Saygin H."/>
        </authorList>
    </citation>
    <scope>NUCLEOTIDE SEQUENCE [LARGE SCALE GENOMIC DNA]</scope>
    <source>
        <strain evidence="6 7">7K502</strain>
    </source>
</reference>
<protein>
    <submittedName>
        <fullName evidence="6">Nucleoside diphosphate kinase regulator</fullName>
    </submittedName>
</protein>
<dbReference type="Proteomes" id="UP000294947">
    <property type="component" value="Unassembled WGS sequence"/>
</dbReference>
<feature type="domain" description="Transcription elongation factor GreA/GreB C-terminal" evidence="4">
    <location>
        <begin position="80"/>
        <end position="149"/>
    </location>
</feature>
<evidence type="ECO:0000259" key="5">
    <source>
        <dbReference type="Pfam" id="PF03449"/>
    </source>
</evidence>
<feature type="region of interest" description="Disordered" evidence="3">
    <location>
        <begin position="28"/>
        <end position="50"/>
    </location>
</feature>
<feature type="domain" description="Transcription elongation factor GreA/GreB N-terminal" evidence="5">
    <location>
        <begin position="9"/>
        <end position="68"/>
    </location>
</feature>
<evidence type="ECO:0000256" key="3">
    <source>
        <dbReference type="SAM" id="MobiDB-lite"/>
    </source>
</evidence>
<comment type="caution">
    <text evidence="6">The sequence shown here is derived from an EMBL/GenBank/DDBJ whole genome shotgun (WGS) entry which is preliminary data.</text>
</comment>
<dbReference type="GO" id="GO:0016301">
    <property type="term" value="F:kinase activity"/>
    <property type="evidence" value="ECO:0007669"/>
    <property type="project" value="UniProtKB-KW"/>
</dbReference>
<dbReference type="RefSeq" id="WP_132488051.1">
    <property type="nucleotide sequence ID" value="NZ_SMKW01000030.1"/>
</dbReference>
<keyword evidence="2" id="KW-0804">Transcription</keyword>
<dbReference type="Pfam" id="PF03449">
    <property type="entry name" value="GreA_GreB_N"/>
    <property type="match status" value="1"/>
</dbReference>
<dbReference type="AlphaFoldDB" id="A0A4R4YSV5"/>
<dbReference type="Gene3D" id="1.10.287.180">
    <property type="entry name" value="Transcription elongation factor, GreA/GreB, N-terminal domain"/>
    <property type="match status" value="1"/>
</dbReference>
<name>A0A4R4YSV5_9PSEU</name>
<evidence type="ECO:0000259" key="4">
    <source>
        <dbReference type="Pfam" id="PF01272"/>
    </source>
</evidence>
<dbReference type="InterPro" id="IPR036805">
    <property type="entry name" value="Tscrpt_elong_fac_GreA/B_N_sf"/>
</dbReference>
<dbReference type="PIRSF" id="PIRSF006092">
    <property type="entry name" value="GreA_GreB"/>
    <property type="match status" value="1"/>
</dbReference>
<feature type="compositionally biased region" description="Basic and acidic residues" evidence="3">
    <location>
        <begin position="28"/>
        <end position="43"/>
    </location>
</feature>
<dbReference type="SUPFAM" id="SSF54534">
    <property type="entry name" value="FKBP-like"/>
    <property type="match status" value="1"/>
</dbReference>
<keyword evidence="7" id="KW-1185">Reference proteome</keyword>